<dbReference type="EMBL" id="GGFK01014339">
    <property type="protein sequence ID" value="MBW47660.1"/>
    <property type="molecule type" value="Transcribed_RNA"/>
</dbReference>
<evidence type="ECO:0000313" key="1">
    <source>
        <dbReference type="EMBL" id="MBW47660.1"/>
    </source>
</evidence>
<accession>A0A2M4B3S4</accession>
<dbReference type="AlphaFoldDB" id="A0A2M4B3S4"/>
<reference evidence="1" key="1">
    <citation type="submission" date="2018-01" db="EMBL/GenBank/DDBJ databases">
        <title>An insight into the sialome of Amazonian anophelines.</title>
        <authorList>
            <person name="Ribeiro J.M."/>
            <person name="Scarpassa V."/>
            <person name="Calvo E."/>
        </authorList>
    </citation>
    <scope>NUCLEOTIDE SEQUENCE</scope>
    <source>
        <tissue evidence="1">Salivary glands</tissue>
    </source>
</reference>
<proteinExistence type="predicted"/>
<name>A0A2M4B3S4_9DIPT</name>
<sequence>MLEFCAICLTLHTGGTEGSDTATATSPTGSGDSSFAAYLSYTGLFTGFSGHQWISSFQQSPRIHVAGTDQQQFQCNTGRSG</sequence>
<protein>
    <submittedName>
        <fullName evidence="1">Putative secreted protein</fullName>
    </submittedName>
</protein>
<organism evidence="1">
    <name type="scientific">Anopheles triannulatus</name>
    <dbReference type="NCBI Taxonomy" id="58253"/>
    <lineage>
        <taxon>Eukaryota</taxon>
        <taxon>Metazoa</taxon>
        <taxon>Ecdysozoa</taxon>
        <taxon>Arthropoda</taxon>
        <taxon>Hexapoda</taxon>
        <taxon>Insecta</taxon>
        <taxon>Pterygota</taxon>
        <taxon>Neoptera</taxon>
        <taxon>Endopterygota</taxon>
        <taxon>Diptera</taxon>
        <taxon>Nematocera</taxon>
        <taxon>Culicoidea</taxon>
        <taxon>Culicidae</taxon>
        <taxon>Anophelinae</taxon>
        <taxon>Anopheles</taxon>
    </lineage>
</organism>